<keyword evidence="7" id="KW-0732">Signal</keyword>
<gene>
    <name evidence="9" type="ORF">PQG45_08385</name>
</gene>
<keyword evidence="10" id="KW-1185">Reference proteome</keyword>
<dbReference type="InterPro" id="IPR001179">
    <property type="entry name" value="PPIase_FKBP_dom"/>
</dbReference>
<comment type="similarity">
    <text evidence="2 6">Belongs to the FKBP-type PPIase family.</text>
</comment>
<comment type="catalytic activity">
    <reaction evidence="1 5 6">
        <text>[protein]-peptidylproline (omega=180) = [protein]-peptidylproline (omega=0)</text>
        <dbReference type="Rhea" id="RHEA:16237"/>
        <dbReference type="Rhea" id="RHEA-COMP:10747"/>
        <dbReference type="Rhea" id="RHEA-COMP:10748"/>
        <dbReference type="ChEBI" id="CHEBI:83833"/>
        <dbReference type="ChEBI" id="CHEBI:83834"/>
        <dbReference type="EC" id="5.2.1.8"/>
    </reaction>
</comment>
<dbReference type="EMBL" id="JAVNWW010000003">
    <property type="protein sequence ID" value="MDU0809051.1"/>
    <property type="molecule type" value="Genomic_DNA"/>
</dbReference>
<feature type="domain" description="PPIase FKBP-type" evidence="8">
    <location>
        <begin position="77"/>
        <end position="163"/>
    </location>
</feature>
<feature type="domain" description="PPIase FKBP-type" evidence="8">
    <location>
        <begin position="205"/>
        <end position="304"/>
    </location>
</feature>
<keyword evidence="4 5" id="KW-0413">Isomerase</keyword>
<evidence type="ECO:0000313" key="10">
    <source>
        <dbReference type="Proteomes" id="UP001249959"/>
    </source>
</evidence>
<dbReference type="PROSITE" id="PS50059">
    <property type="entry name" value="FKBP_PPIASE"/>
    <property type="match status" value="2"/>
</dbReference>
<dbReference type="RefSeq" id="WP_316070684.1">
    <property type="nucleotide sequence ID" value="NZ_JAVNWW010000003.1"/>
</dbReference>
<sequence length="304" mass="32885">MLPKLINPMKYICGIFFLFTAFLTSCTMDTVDEQANKNELDIQNYIKQRNLTMQKSADGLYYQLNTTGSTGKLKNLGDLVTFHYKITLLDGTIVDSTSRAKNINRSSVWGLSQSIFTLPLSLLNEGESGVFLMPSALGFGGTSYGNIPAFSVLKLELSIEAVRNEAEQIALIQKTYGIVNPEKTSSGLLFSKIVDNPSGALISADAPVLVNYIGRLPYSYMHADASGSYVYNAIFGSGTLGTPTVPFILSNNNLIAGFTEALKKMRVGEKAAVIIPYSLGYGTAGNDAIPGYSPLYFEITTVAP</sequence>
<organism evidence="9 10">
    <name type="scientific">Aquirufa regiilacus</name>
    <dbReference type="NCBI Taxonomy" id="3024868"/>
    <lineage>
        <taxon>Bacteria</taxon>
        <taxon>Pseudomonadati</taxon>
        <taxon>Bacteroidota</taxon>
        <taxon>Cytophagia</taxon>
        <taxon>Cytophagales</taxon>
        <taxon>Flectobacillaceae</taxon>
        <taxon>Aquirufa</taxon>
    </lineage>
</organism>
<dbReference type="EC" id="5.2.1.8" evidence="6"/>
<dbReference type="PROSITE" id="PS51257">
    <property type="entry name" value="PROKAR_LIPOPROTEIN"/>
    <property type="match status" value="1"/>
</dbReference>
<comment type="caution">
    <text evidence="9">The sequence shown here is derived from an EMBL/GenBank/DDBJ whole genome shotgun (WGS) entry which is preliminary data.</text>
</comment>
<dbReference type="Pfam" id="PF00254">
    <property type="entry name" value="FKBP_C"/>
    <property type="match status" value="2"/>
</dbReference>
<dbReference type="InterPro" id="IPR046357">
    <property type="entry name" value="PPIase_dom_sf"/>
</dbReference>
<evidence type="ECO:0000256" key="4">
    <source>
        <dbReference type="ARBA" id="ARBA00023235"/>
    </source>
</evidence>
<protein>
    <recommendedName>
        <fullName evidence="6">Peptidyl-prolyl cis-trans isomerase</fullName>
        <ecNumber evidence="6">5.2.1.8</ecNumber>
    </recommendedName>
</protein>
<evidence type="ECO:0000256" key="2">
    <source>
        <dbReference type="ARBA" id="ARBA00006577"/>
    </source>
</evidence>
<accession>A0ABU3TT60</accession>
<dbReference type="GO" id="GO:0003755">
    <property type="term" value="F:peptidyl-prolyl cis-trans isomerase activity"/>
    <property type="evidence" value="ECO:0007669"/>
    <property type="project" value="UniProtKB-EC"/>
</dbReference>
<evidence type="ECO:0000256" key="7">
    <source>
        <dbReference type="SAM" id="SignalP"/>
    </source>
</evidence>
<keyword evidence="3 5" id="KW-0697">Rotamase</keyword>
<evidence type="ECO:0000259" key="8">
    <source>
        <dbReference type="PROSITE" id="PS50059"/>
    </source>
</evidence>
<evidence type="ECO:0000256" key="1">
    <source>
        <dbReference type="ARBA" id="ARBA00000971"/>
    </source>
</evidence>
<dbReference type="SUPFAM" id="SSF54534">
    <property type="entry name" value="FKBP-like"/>
    <property type="match status" value="2"/>
</dbReference>
<proteinExistence type="inferred from homology"/>
<reference evidence="9 10" key="1">
    <citation type="submission" date="2023-09" db="EMBL/GenBank/DDBJ databases">
        <title>Aquirufa genomes.</title>
        <authorList>
            <person name="Pitt A."/>
        </authorList>
    </citation>
    <scope>NUCLEOTIDE SEQUENCE [LARGE SCALE GENOMIC DNA]</scope>
    <source>
        <strain evidence="9 10">LEOWEIH-7C</strain>
    </source>
</reference>
<dbReference type="Gene3D" id="3.10.50.40">
    <property type="match status" value="2"/>
</dbReference>
<feature type="signal peptide" evidence="7">
    <location>
        <begin position="1"/>
        <end position="27"/>
    </location>
</feature>
<name>A0ABU3TT60_9BACT</name>
<evidence type="ECO:0000256" key="3">
    <source>
        <dbReference type="ARBA" id="ARBA00023110"/>
    </source>
</evidence>
<dbReference type="PANTHER" id="PTHR43811:SF19">
    <property type="entry name" value="39 KDA FK506-BINDING NUCLEAR PROTEIN"/>
    <property type="match status" value="1"/>
</dbReference>
<feature type="chain" id="PRO_5047298032" description="Peptidyl-prolyl cis-trans isomerase" evidence="7">
    <location>
        <begin position="28"/>
        <end position="304"/>
    </location>
</feature>
<evidence type="ECO:0000256" key="6">
    <source>
        <dbReference type="RuleBase" id="RU003915"/>
    </source>
</evidence>
<evidence type="ECO:0000256" key="5">
    <source>
        <dbReference type="PROSITE-ProRule" id="PRU00277"/>
    </source>
</evidence>
<dbReference type="Proteomes" id="UP001249959">
    <property type="component" value="Unassembled WGS sequence"/>
</dbReference>
<evidence type="ECO:0000313" key="9">
    <source>
        <dbReference type="EMBL" id="MDU0809051.1"/>
    </source>
</evidence>
<dbReference type="PANTHER" id="PTHR43811">
    <property type="entry name" value="FKBP-TYPE PEPTIDYL-PROLYL CIS-TRANS ISOMERASE FKPA"/>
    <property type="match status" value="1"/>
</dbReference>